<accession>A0A1B1UAC2</accession>
<dbReference type="AlphaFoldDB" id="A0A1B1UAC2"/>
<feature type="signal peptide" evidence="2">
    <location>
        <begin position="1"/>
        <end position="23"/>
    </location>
</feature>
<feature type="region of interest" description="Disordered" evidence="1">
    <location>
        <begin position="265"/>
        <end position="284"/>
    </location>
</feature>
<name>A0A1B1UAC2_9BRAD</name>
<keyword evidence="2" id="KW-0732">Signal</keyword>
<dbReference type="Proteomes" id="UP000092839">
    <property type="component" value="Chromosome"/>
</dbReference>
<feature type="chain" id="PRO_5008530285" description="DUF3313 domain-containing protein" evidence="2">
    <location>
        <begin position="24"/>
        <end position="284"/>
    </location>
</feature>
<evidence type="ECO:0000313" key="3">
    <source>
        <dbReference type="EMBL" id="ANV99625.1"/>
    </source>
</evidence>
<gene>
    <name evidence="3" type="ORF">LMTR13_04970</name>
</gene>
<protein>
    <recommendedName>
        <fullName evidence="5">DUF3313 domain-containing protein</fullName>
    </recommendedName>
</protein>
<dbReference type="STRING" id="1274631.LMTR13_04970"/>
<evidence type="ECO:0000256" key="1">
    <source>
        <dbReference type="SAM" id="MobiDB-lite"/>
    </source>
</evidence>
<keyword evidence="4" id="KW-1185">Reference proteome</keyword>
<dbReference type="EMBL" id="CP016428">
    <property type="protein sequence ID" value="ANV99625.1"/>
    <property type="molecule type" value="Genomic_DNA"/>
</dbReference>
<reference evidence="3 4" key="1">
    <citation type="submission" date="2016-07" db="EMBL/GenBank/DDBJ databases">
        <title>Complete genome sequence of Bradyrhizobium icense LMTR 13T, a potential inoculant strain isolated from lima bean (Phaseolus lunatus) in Peru.</title>
        <authorList>
            <person name="Ormeno-Orrillo E."/>
            <person name="Duran D."/>
            <person name="Rogel M.A."/>
            <person name="Rey L."/>
            <person name="Imperial J."/>
            <person name="Ruiz-Argueso T."/>
            <person name="Martinez-Romero E."/>
        </authorList>
    </citation>
    <scope>NUCLEOTIDE SEQUENCE [LARGE SCALE GENOMIC DNA]</scope>
    <source>
        <strain evidence="3 4">LMTR 13</strain>
    </source>
</reference>
<evidence type="ECO:0000256" key="2">
    <source>
        <dbReference type="SAM" id="SignalP"/>
    </source>
</evidence>
<dbReference type="InterPro" id="IPR021747">
    <property type="entry name" value="DUF3313"/>
</dbReference>
<dbReference type="KEGG" id="bic:LMTR13_04970"/>
<sequence>MSPVRRAALAAALCLVTAGCATAPLNRAGSLATYDDLKASDGVLTKSVLRVDKDYVLAAKTVRLVPTRFSATAAAGVPFSEDQRRLIGNAIDRAVCVGLSERFQIVGGAEQSDLIAHAVITHAAPTDPAAAGASKVVSVVPTILLPGVPVPVPRIPIGLGSLSVEAEAKDLRGKQKAAMVWGRGANSFTSAGRVSADGDAYDLASAFGADFSKLLVSGNSPFGTGPSLPSAESLSTTLGGAPKQAACEAFGRAPGVAGLIGERIGVPPDWTDKGTAAQSPPASN</sequence>
<dbReference type="PROSITE" id="PS51257">
    <property type="entry name" value="PROKAR_LIPOPROTEIN"/>
    <property type="match status" value="1"/>
</dbReference>
<organism evidence="3 4">
    <name type="scientific">Bradyrhizobium icense</name>
    <dbReference type="NCBI Taxonomy" id="1274631"/>
    <lineage>
        <taxon>Bacteria</taxon>
        <taxon>Pseudomonadati</taxon>
        <taxon>Pseudomonadota</taxon>
        <taxon>Alphaproteobacteria</taxon>
        <taxon>Hyphomicrobiales</taxon>
        <taxon>Nitrobacteraceae</taxon>
        <taxon>Bradyrhizobium</taxon>
    </lineage>
</organism>
<evidence type="ECO:0008006" key="5">
    <source>
        <dbReference type="Google" id="ProtNLM"/>
    </source>
</evidence>
<dbReference type="Pfam" id="PF11769">
    <property type="entry name" value="DUF3313"/>
    <property type="match status" value="1"/>
</dbReference>
<evidence type="ECO:0000313" key="4">
    <source>
        <dbReference type="Proteomes" id="UP000092839"/>
    </source>
</evidence>
<dbReference type="RefSeq" id="WP_065726920.1">
    <property type="nucleotide sequence ID" value="NZ_CP016428.1"/>
</dbReference>
<proteinExistence type="predicted"/>
<dbReference type="OrthoDB" id="7629881at2"/>